<dbReference type="Pfam" id="PF00990">
    <property type="entry name" value="GGDEF"/>
    <property type="match status" value="1"/>
</dbReference>
<organism evidence="8 9">
    <name type="scientific">Syntrophotalea carbinolica (strain DSM 2380 / NBRC 103641 / GraBd1)</name>
    <name type="common">Pelobacter carbinolicus</name>
    <dbReference type="NCBI Taxonomy" id="338963"/>
    <lineage>
        <taxon>Bacteria</taxon>
        <taxon>Pseudomonadati</taxon>
        <taxon>Thermodesulfobacteriota</taxon>
        <taxon>Desulfuromonadia</taxon>
        <taxon>Desulfuromonadales</taxon>
        <taxon>Syntrophotaleaceae</taxon>
        <taxon>Syntrophotalea</taxon>
    </lineage>
</organism>
<dbReference type="InterPro" id="IPR000014">
    <property type="entry name" value="PAS"/>
</dbReference>
<dbReference type="Pfam" id="PF13426">
    <property type="entry name" value="PAS_9"/>
    <property type="match status" value="1"/>
</dbReference>
<dbReference type="InterPro" id="IPR001789">
    <property type="entry name" value="Sig_transdc_resp-reg_receiver"/>
</dbReference>
<keyword evidence="1" id="KW-0597">Phosphoprotein</keyword>
<evidence type="ECO:0000259" key="6">
    <source>
        <dbReference type="PROSITE" id="PS50883"/>
    </source>
</evidence>
<name>Q3A1F4_SYNC1</name>
<sequence>MTKPLNLLLAEDCEDDALLLIRALRHGGYRLTVERVETAEAMRAALATGKWDLIISDYSMPRFSALAALEVARENGLDLPFIVLSGNIGEETAVEAMRAGAHDYVMKGNLARLLPAIERELREAEERRRRRRAELELRNSEKLFRSIFQNAVTGMATCSPDGRFLKVNPALCEMLGYSENELFGVSVLDITHPTDIELTERLFAEAMGGQTRSHDYEKRYIRRDGETLWAHVSTSWHYNEDGTPSYSVALISNITPHHQAKQKIRQLAYFDGLTGLPNRQLFLEHCNSSLTQARRNRSPLGVCIIDIDRFKGVNDTYGYESGDALLKTVSQRLSDCMSREDVLARLGSDEFAAVIASVGSQDEFSVLAQKMLHCLTEPIQIGEQKLYCSGGMGIALFPVDGVDAEALLKNAATAMHQAKQHGSNNFRFFSKGMNRMAWERIEIETGLRRALDLQQLALHYQPQVDLKTGHIIGMEALLRWESPELGRVSPMRFIPLAEETGLILPIGNWVLESACRQAKAWHRAGFPSLRMAVNISARQFKQAGFIDRLDAIIQRSGINPELLEMELTESLIMEKSDETLMTLVDIKSRGIKLAIDDFGTGYSMLSYLKHFPIDRIKVDRSFVRDIPENTDDAAITEAIIAMAHSLKIEVIAEGIETREQLAFLKDRACEEGQGYYFGRPVPVETAAEILAQQYPRGGSSLFD</sequence>
<dbReference type="InterPro" id="IPR000160">
    <property type="entry name" value="GGDEF_dom"/>
</dbReference>
<dbReference type="InterPro" id="IPR029787">
    <property type="entry name" value="Nucleotide_cyclase"/>
</dbReference>
<dbReference type="CDD" id="cd00130">
    <property type="entry name" value="PAS"/>
    <property type="match status" value="1"/>
</dbReference>
<feature type="domain" description="PAS" evidence="4">
    <location>
        <begin position="140"/>
        <end position="210"/>
    </location>
</feature>
<dbReference type="InterPro" id="IPR043128">
    <property type="entry name" value="Rev_trsase/Diguanyl_cyclase"/>
</dbReference>
<evidence type="ECO:0000259" key="7">
    <source>
        <dbReference type="PROSITE" id="PS50887"/>
    </source>
</evidence>
<dbReference type="Gene3D" id="3.40.50.2300">
    <property type="match status" value="1"/>
</dbReference>
<dbReference type="CDD" id="cd01949">
    <property type="entry name" value="GGDEF"/>
    <property type="match status" value="1"/>
</dbReference>
<keyword evidence="2" id="KW-0175">Coiled coil</keyword>
<protein>
    <submittedName>
        <fullName evidence="8">Response receiver sensor diguanylate cyclase/phosphodiesterase, PAS domain-containing</fullName>
    </submittedName>
</protein>
<dbReference type="CDD" id="cd00156">
    <property type="entry name" value="REC"/>
    <property type="match status" value="1"/>
</dbReference>
<evidence type="ECO:0000259" key="3">
    <source>
        <dbReference type="PROSITE" id="PS50110"/>
    </source>
</evidence>
<dbReference type="PROSITE" id="PS50112">
    <property type="entry name" value="PAS"/>
    <property type="match status" value="1"/>
</dbReference>
<dbReference type="SUPFAM" id="SSF55073">
    <property type="entry name" value="Nucleotide cyclase"/>
    <property type="match status" value="1"/>
</dbReference>
<dbReference type="InterPro" id="IPR011006">
    <property type="entry name" value="CheY-like_superfamily"/>
</dbReference>
<dbReference type="SMART" id="SM00091">
    <property type="entry name" value="PAS"/>
    <property type="match status" value="1"/>
</dbReference>
<evidence type="ECO:0000256" key="2">
    <source>
        <dbReference type="SAM" id="Coils"/>
    </source>
</evidence>
<reference evidence="9" key="1">
    <citation type="submission" date="2005-10" db="EMBL/GenBank/DDBJ databases">
        <title>Complete sequence of Pelobacter carbinolicus DSM 2380.</title>
        <authorList>
            <person name="Copeland A."/>
            <person name="Lucas S."/>
            <person name="Lapidus A."/>
            <person name="Barry K."/>
            <person name="Detter J.C."/>
            <person name="Glavina T."/>
            <person name="Hammon N."/>
            <person name="Israni S."/>
            <person name="Pitluck S."/>
            <person name="Chertkov O."/>
            <person name="Schmutz J."/>
            <person name="Larimer F."/>
            <person name="Land M."/>
            <person name="Kyrpides N."/>
            <person name="Ivanova N."/>
            <person name="Richardson P."/>
        </authorList>
    </citation>
    <scope>NUCLEOTIDE SEQUENCE [LARGE SCALE GENOMIC DNA]</scope>
    <source>
        <strain evidence="9">DSM 2380 / NBRC 103641 / GraBd1</strain>
    </source>
</reference>
<dbReference type="SUPFAM" id="SSF55785">
    <property type="entry name" value="PYP-like sensor domain (PAS domain)"/>
    <property type="match status" value="1"/>
</dbReference>
<dbReference type="InterPro" id="IPR035919">
    <property type="entry name" value="EAL_sf"/>
</dbReference>
<dbReference type="SUPFAM" id="SSF141868">
    <property type="entry name" value="EAL domain-like"/>
    <property type="match status" value="1"/>
</dbReference>
<feature type="domain" description="PAC" evidence="5">
    <location>
        <begin position="214"/>
        <end position="266"/>
    </location>
</feature>
<dbReference type="PANTHER" id="PTHR44757">
    <property type="entry name" value="DIGUANYLATE CYCLASE DGCP"/>
    <property type="match status" value="1"/>
</dbReference>
<dbReference type="Pfam" id="PF00563">
    <property type="entry name" value="EAL"/>
    <property type="match status" value="1"/>
</dbReference>
<dbReference type="Gene3D" id="3.30.70.270">
    <property type="match status" value="1"/>
</dbReference>
<feature type="coiled-coil region" evidence="2">
    <location>
        <begin position="107"/>
        <end position="143"/>
    </location>
</feature>
<feature type="domain" description="EAL" evidence="6">
    <location>
        <begin position="440"/>
        <end position="694"/>
    </location>
</feature>
<evidence type="ECO:0000256" key="1">
    <source>
        <dbReference type="PROSITE-ProRule" id="PRU00169"/>
    </source>
</evidence>
<dbReference type="SMART" id="SM00267">
    <property type="entry name" value="GGDEF"/>
    <property type="match status" value="1"/>
</dbReference>
<dbReference type="Proteomes" id="UP000002534">
    <property type="component" value="Chromosome"/>
</dbReference>
<evidence type="ECO:0000259" key="5">
    <source>
        <dbReference type="PROSITE" id="PS50113"/>
    </source>
</evidence>
<dbReference type="GO" id="GO:0000160">
    <property type="term" value="P:phosphorelay signal transduction system"/>
    <property type="evidence" value="ECO:0007669"/>
    <property type="project" value="InterPro"/>
</dbReference>
<gene>
    <name evidence="8" type="ordered locus">Pcar_2565</name>
</gene>
<dbReference type="NCBIfam" id="TIGR00229">
    <property type="entry name" value="sensory_box"/>
    <property type="match status" value="1"/>
</dbReference>
<evidence type="ECO:0000259" key="4">
    <source>
        <dbReference type="PROSITE" id="PS50112"/>
    </source>
</evidence>
<dbReference type="NCBIfam" id="TIGR00254">
    <property type="entry name" value="GGDEF"/>
    <property type="match status" value="1"/>
</dbReference>
<keyword evidence="9" id="KW-1185">Reference proteome</keyword>
<dbReference type="InterPro" id="IPR035965">
    <property type="entry name" value="PAS-like_dom_sf"/>
</dbReference>
<feature type="domain" description="Response regulatory" evidence="3">
    <location>
        <begin position="6"/>
        <end position="122"/>
    </location>
</feature>
<dbReference type="FunFam" id="3.20.20.450:FF:000001">
    <property type="entry name" value="Cyclic di-GMP phosphodiesterase yahA"/>
    <property type="match status" value="1"/>
</dbReference>
<accession>Q3A1F4</accession>
<dbReference type="PROSITE" id="PS50110">
    <property type="entry name" value="RESPONSE_REGULATORY"/>
    <property type="match status" value="1"/>
</dbReference>
<feature type="modified residue" description="4-aspartylphosphate" evidence="1">
    <location>
        <position position="57"/>
    </location>
</feature>
<dbReference type="CDD" id="cd01948">
    <property type="entry name" value="EAL"/>
    <property type="match status" value="1"/>
</dbReference>
<evidence type="ECO:0000313" key="8">
    <source>
        <dbReference type="EMBL" id="ABA89803.1"/>
    </source>
</evidence>
<dbReference type="PROSITE" id="PS50887">
    <property type="entry name" value="GGDEF"/>
    <property type="match status" value="1"/>
</dbReference>
<reference evidence="8 9" key="2">
    <citation type="journal article" date="2012" name="BMC Genomics">
        <title>The genome of Pelobacter carbinolicus reveals surprising metabolic capabilities and physiological features.</title>
        <authorList>
            <person name="Aklujkar M."/>
            <person name="Haveman S.A."/>
            <person name="Didonato R.Jr."/>
            <person name="Chertkov O."/>
            <person name="Han C.S."/>
            <person name="Land M.L."/>
            <person name="Brown P."/>
            <person name="Lovley D.R."/>
        </authorList>
    </citation>
    <scope>NUCLEOTIDE SEQUENCE [LARGE SCALE GENOMIC DNA]</scope>
    <source>
        <strain evidence="9">DSM 2380 / NBRC 103641 / GraBd1</strain>
    </source>
</reference>
<feature type="domain" description="GGDEF" evidence="7">
    <location>
        <begin position="298"/>
        <end position="431"/>
    </location>
</feature>
<dbReference type="STRING" id="338963.Pcar_2565"/>
<dbReference type="PROSITE" id="PS50113">
    <property type="entry name" value="PAC"/>
    <property type="match status" value="1"/>
</dbReference>
<dbReference type="SMART" id="SM00052">
    <property type="entry name" value="EAL"/>
    <property type="match status" value="1"/>
</dbReference>
<dbReference type="SMART" id="SM00086">
    <property type="entry name" value="PAC"/>
    <property type="match status" value="1"/>
</dbReference>
<dbReference type="AlphaFoldDB" id="Q3A1F4"/>
<dbReference type="InterPro" id="IPR001633">
    <property type="entry name" value="EAL_dom"/>
</dbReference>
<dbReference type="PANTHER" id="PTHR44757:SF2">
    <property type="entry name" value="BIOFILM ARCHITECTURE MAINTENANCE PROTEIN MBAA"/>
    <property type="match status" value="1"/>
</dbReference>
<dbReference type="eggNOG" id="COG5001">
    <property type="taxonomic scope" value="Bacteria"/>
</dbReference>
<dbReference type="InterPro" id="IPR000700">
    <property type="entry name" value="PAS-assoc_C"/>
</dbReference>
<dbReference type="InterPro" id="IPR001610">
    <property type="entry name" value="PAC"/>
</dbReference>
<dbReference type="KEGG" id="pca:Pcar_2565"/>
<dbReference type="OrthoDB" id="9777298at2"/>
<proteinExistence type="predicted"/>
<dbReference type="InterPro" id="IPR052155">
    <property type="entry name" value="Biofilm_reg_signaling"/>
</dbReference>
<dbReference type="EMBL" id="CP000142">
    <property type="protein sequence ID" value="ABA89803.1"/>
    <property type="molecule type" value="Genomic_DNA"/>
</dbReference>
<dbReference type="Gene3D" id="3.30.450.20">
    <property type="entry name" value="PAS domain"/>
    <property type="match status" value="1"/>
</dbReference>
<evidence type="ECO:0000313" key="9">
    <source>
        <dbReference type="Proteomes" id="UP000002534"/>
    </source>
</evidence>
<dbReference type="RefSeq" id="WP_011342341.1">
    <property type="nucleotide sequence ID" value="NC_007498.2"/>
</dbReference>
<dbReference type="PROSITE" id="PS50883">
    <property type="entry name" value="EAL"/>
    <property type="match status" value="1"/>
</dbReference>
<dbReference type="Gene3D" id="3.20.20.450">
    <property type="entry name" value="EAL domain"/>
    <property type="match status" value="1"/>
</dbReference>
<dbReference type="SUPFAM" id="SSF52172">
    <property type="entry name" value="CheY-like"/>
    <property type="match status" value="1"/>
</dbReference>
<dbReference type="Pfam" id="PF00072">
    <property type="entry name" value="Response_reg"/>
    <property type="match status" value="1"/>
</dbReference>
<dbReference type="SMART" id="SM00448">
    <property type="entry name" value="REC"/>
    <property type="match status" value="1"/>
</dbReference>
<dbReference type="HOGENOM" id="CLU_000445_70_50_7"/>